<sequence>MSDYQSADTYLLDQATSSEHSQNVSRSKRVVAVAYNNQGSYQSGVITVDAASQLMGAKGFDYLHDSYLTLPYVVTVRNTGGTALGAAMSRFCTALKYGV</sequence>
<dbReference type="VEuPathDB" id="FungiDB:H257_12101"/>
<reference evidence="1 2" key="1">
    <citation type="submission" date="2019-06" db="EMBL/GenBank/DDBJ databases">
        <title>Genomics analysis of Aphanomyces spp. identifies a new class of oomycete effector associated with host adaptation.</title>
        <authorList>
            <person name="Gaulin E."/>
        </authorList>
    </citation>
    <scope>NUCLEOTIDE SEQUENCE [LARGE SCALE GENOMIC DNA]</scope>
    <source>
        <strain evidence="1 2">E</strain>
    </source>
</reference>
<comment type="caution">
    <text evidence="1">The sequence shown here is derived from an EMBL/GenBank/DDBJ whole genome shotgun (WGS) entry which is preliminary data.</text>
</comment>
<dbReference type="Proteomes" id="UP000469452">
    <property type="component" value="Unassembled WGS sequence"/>
</dbReference>
<gene>
    <name evidence="1" type="ORF">AaE_015697</name>
</gene>
<evidence type="ECO:0000313" key="2">
    <source>
        <dbReference type="Proteomes" id="UP000469452"/>
    </source>
</evidence>
<dbReference type="AlphaFoldDB" id="A0A6A4Z0D7"/>
<proteinExistence type="predicted"/>
<name>A0A6A4Z0D7_APHAT</name>
<protein>
    <submittedName>
        <fullName evidence="1">Uncharacterized protein</fullName>
    </submittedName>
</protein>
<accession>A0A6A4Z0D7</accession>
<evidence type="ECO:0000313" key="1">
    <source>
        <dbReference type="EMBL" id="KAF0702818.1"/>
    </source>
</evidence>
<dbReference type="EMBL" id="VJMI01021012">
    <property type="protein sequence ID" value="KAF0702818.1"/>
    <property type="molecule type" value="Genomic_DNA"/>
</dbReference>
<organism evidence="1 2">
    <name type="scientific">Aphanomyces astaci</name>
    <name type="common">Crayfish plague agent</name>
    <dbReference type="NCBI Taxonomy" id="112090"/>
    <lineage>
        <taxon>Eukaryota</taxon>
        <taxon>Sar</taxon>
        <taxon>Stramenopiles</taxon>
        <taxon>Oomycota</taxon>
        <taxon>Saprolegniomycetes</taxon>
        <taxon>Saprolegniales</taxon>
        <taxon>Verrucalvaceae</taxon>
        <taxon>Aphanomyces</taxon>
    </lineage>
</organism>